<dbReference type="EMBL" id="SLXM01000006">
    <property type="protein sequence ID" value="TCP24242.1"/>
    <property type="molecule type" value="Genomic_DNA"/>
</dbReference>
<evidence type="ECO:0000313" key="4">
    <source>
        <dbReference type="Proteomes" id="UP000294564"/>
    </source>
</evidence>
<dbReference type="AlphaFoldDB" id="A0A4R2NRA5"/>
<protein>
    <submittedName>
        <fullName evidence="3">RHS repeat-associated protein</fullName>
    </submittedName>
</protein>
<dbReference type="Gene3D" id="2.180.10.10">
    <property type="entry name" value="RHS repeat-associated core"/>
    <property type="match status" value="1"/>
</dbReference>
<reference evidence="3 4" key="1">
    <citation type="submission" date="2019-03" db="EMBL/GenBank/DDBJ databases">
        <title>Genomic Encyclopedia of Type Strains, Phase IV (KMG-IV): sequencing the most valuable type-strain genomes for metagenomic binning, comparative biology and taxonomic classification.</title>
        <authorList>
            <person name="Goeker M."/>
        </authorList>
    </citation>
    <scope>NUCLEOTIDE SEQUENCE [LARGE SCALE GENOMIC DNA]</scope>
    <source>
        <strain evidence="3 4">DSM 14836</strain>
    </source>
</reference>
<accession>A0A4R2NRA5</accession>
<keyword evidence="1" id="KW-0732">Signal</keyword>
<comment type="caution">
    <text evidence="3">The sequence shown here is derived from an EMBL/GenBank/DDBJ whole genome shotgun (WGS) entry which is preliminary data.</text>
</comment>
<feature type="signal peptide" evidence="1">
    <location>
        <begin position="1"/>
        <end position="18"/>
    </location>
</feature>
<dbReference type="Pfam" id="PF20041">
    <property type="entry name" value="DUF6443"/>
    <property type="match status" value="1"/>
</dbReference>
<gene>
    <name evidence="3" type="ORF">EV195_10644</name>
</gene>
<feature type="domain" description="DUF6443" evidence="2">
    <location>
        <begin position="86"/>
        <end position="209"/>
    </location>
</feature>
<sequence length="1240" mass="140266">MKRFILSLVFLLPIIAFSQSEENVIIENETITGNSQIIASNSIVIRPSTIIQSGANFSARILWDVYTPLSLSNENYVLTRDFQIATQGTTVESNKDVIETVVYYDGLGRPIQNIGIKQSPTKKDIVTHFEYDDYGRQAKEYLPYPSDIGNGSLKTNATDKINNYYWTNYQEDFSSNTNVNAYAEKLFDGSPLNRVLKQGAPGNDWKATGIGGYSYYDHAIESDYKNNIVNEVFHFTMTLDNTRNSKVYEATLNPNPSYYQANELYKSIVRDENHTAPATGSKLHTKEEFTNKEGQVVLKRTYALVNNVEEAHDTYYVYDDFGNLSFVLPPKVTIVDGVSTTELSELCYQYTYDYRNRMVKKKIPGKGEEYIIYDKLNRPVLTQDVNLRANKEWLFTKYDAFGRIVYTGKYTHATILDQAAMQQEFDAYNIGINACYEEKLTTPGALDIYYSNINFPSTNLEVFTVNYYDDYTFNKAGAPINASSFGVDATTRLQGLATGAKIKVLNTNDWITSVTYYDEKARPFYIYTNNSFLQTTDIVTSKLDFVGRVEETITTHKKVGQEDIIIGDNYTYDHVGRLLKQSQEINNQEAEILYDNKYNDLGMLSQKNVGSTLQTVDYAFNVRGWLTKINEDSNDDNDLFNYEIKYNTPSSGQALFNGNIAQTSWQTLNVDITKRGYNYSYDALNRVLSATGLTSSNYDISGITYDKNGNIQSLVRKGHTQLAQDGSVNSFGVMDDLVYTYDSGNKLTKVIDNSNIDFGFKDGDNISNDYSFDDNGNLIIDENKGVNSITYNHLNVPETVVFTDQSTIKYTYDATGAKVSKEVIDNLSGNNTTIHYAGDYTYQDGILEFIKQTEGYIVKNNSNFNYVYTYNDLHQNTRLTYSDSNNDGFISKSEIIEESNYYPFGLKHKGYNNITSSNGNSLAQKWGFQGQELHDELGLNVNEFKYRFYDPAHARFWSLDPLAEDFVYNSTYAFAENKIGMGMELEGREIFFNDIASQLAIMAYQGYQSIKNKFSSGVNDVTDSYQQEMKHKVGVTNSNYDPETDRIKRMAGVGKVAETVTDSAHLVADLAGTAEPTPIIDTLHALTYGLEGDWTSAGFTFLGVFSYGGDSFKMAKYADEFGELGGGIVRRFIDNLTRENVEGTSVLSSQIWEYGSELLVDVQLIFREEGYGGKVLKNFLDEINKASAKLGSKSQKITFETVLDNETVEMYRKQAKIYGYEFSTTFNEITQAIDVIWTKK</sequence>
<evidence type="ECO:0000259" key="2">
    <source>
        <dbReference type="Pfam" id="PF20041"/>
    </source>
</evidence>
<keyword evidence="4" id="KW-1185">Reference proteome</keyword>
<name>A0A4R2NRA5_9FLAO</name>
<evidence type="ECO:0000313" key="3">
    <source>
        <dbReference type="EMBL" id="TCP24242.1"/>
    </source>
</evidence>
<proteinExistence type="predicted"/>
<dbReference type="InterPro" id="IPR022385">
    <property type="entry name" value="Rhs_assc_core"/>
</dbReference>
<dbReference type="OrthoDB" id="2972467at2"/>
<dbReference type="PROSITE" id="PS00018">
    <property type="entry name" value="EF_HAND_1"/>
    <property type="match status" value="1"/>
</dbReference>
<feature type="chain" id="PRO_5020875206" evidence="1">
    <location>
        <begin position="19"/>
        <end position="1240"/>
    </location>
</feature>
<dbReference type="InterPro" id="IPR045619">
    <property type="entry name" value="DUF6443"/>
</dbReference>
<evidence type="ECO:0000256" key="1">
    <source>
        <dbReference type="SAM" id="SignalP"/>
    </source>
</evidence>
<organism evidence="3 4">
    <name type="scientific">Tenacibaculum skagerrakense</name>
    <dbReference type="NCBI Taxonomy" id="186571"/>
    <lineage>
        <taxon>Bacteria</taxon>
        <taxon>Pseudomonadati</taxon>
        <taxon>Bacteroidota</taxon>
        <taxon>Flavobacteriia</taxon>
        <taxon>Flavobacteriales</taxon>
        <taxon>Flavobacteriaceae</taxon>
        <taxon>Tenacibaculum</taxon>
    </lineage>
</organism>
<dbReference type="RefSeq" id="WP_132794922.1">
    <property type="nucleotide sequence ID" value="NZ_SLXM01000006.1"/>
</dbReference>
<dbReference type="NCBIfam" id="TIGR03696">
    <property type="entry name" value="Rhs_assc_core"/>
    <property type="match status" value="1"/>
</dbReference>
<dbReference type="Proteomes" id="UP000294564">
    <property type="component" value="Unassembled WGS sequence"/>
</dbReference>
<dbReference type="InterPro" id="IPR018247">
    <property type="entry name" value="EF_Hand_1_Ca_BS"/>
</dbReference>